<organism evidence="1 2">
    <name type="scientific">Pseudomonas asplenii</name>
    <dbReference type="NCBI Taxonomy" id="53407"/>
    <lineage>
        <taxon>Bacteria</taxon>
        <taxon>Pseudomonadati</taxon>
        <taxon>Pseudomonadota</taxon>
        <taxon>Gammaproteobacteria</taxon>
        <taxon>Pseudomonadales</taxon>
        <taxon>Pseudomonadaceae</taxon>
        <taxon>Pseudomonas</taxon>
    </lineage>
</organism>
<dbReference type="EMBL" id="LT629777">
    <property type="protein sequence ID" value="SDS88531.1"/>
    <property type="molecule type" value="Genomic_DNA"/>
</dbReference>
<dbReference type="Proteomes" id="UP000199524">
    <property type="component" value="Chromosome I"/>
</dbReference>
<dbReference type="RefSeq" id="WP_157696382.1">
    <property type="nucleotide sequence ID" value="NZ_LT629777.1"/>
</dbReference>
<dbReference type="GeneID" id="300208071"/>
<accession>A0A1H1VVM7</accession>
<reference evidence="2" key="1">
    <citation type="submission" date="2016-10" db="EMBL/GenBank/DDBJ databases">
        <authorList>
            <person name="Varghese N."/>
            <person name="Submissions S."/>
        </authorList>
    </citation>
    <scope>NUCLEOTIDE SEQUENCE [LARGE SCALE GENOMIC DNA]</scope>
    <source>
        <strain evidence="2">ATCC 23835</strain>
    </source>
</reference>
<gene>
    <name evidence="1" type="ORF">SAMN05216598_3117</name>
</gene>
<evidence type="ECO:0000313" key="1">
    <source>
        <dbReference type="EMBL" id="SDS88531.1"/>
    </source>
</evidence>
<sequence length="345" mass="39816">MDFSKFMKPHSLEEANPDQPLLGFGIHESITHFNNSFLQSGAKLLDDFIKEHEETKKWILSSDYAFYDSKKNSDVVTFSLFPHLASFETMSDCINIMAPSDLKKVRSVNDTFISFLKEGPVFNITLILDRERRMHSDEKLYHISRIDAMIDMLECWCTSTPNGKEKYKKTIKELKQLKQLVKSSKLNLRILRDIEIIASLAAYLLTEISERANVEIIAWLSDRDSMLTFKHKFIGDYLLEQVSNLYHIFCVNSNIDPKGKLILTKPEAAGELAYDSFVRVPDYIAGTLADFDFNKQEASHPKFDTIRDGVFAAEKRNIFYKVFFHPNFRAHRLMWGAQEGNTSNP</sequence>
<evidence type="ECO:0000313" key="2">
    <source>
        <dbReference type="Proteomes" id="UP000199524"/>
    </source>
</evidence>
<dbReference type="AlphaFoldDB" id="A0A1H1VVM7"/>
<name>A0A1H1VVM7_9PSED</name>
<keyword evidence="2" id="KW-1185">Reference proteome</keyword>
<proteinExistence type="predicted"/>
<protein>
    <submittedName>
        <fullName evidence="1">Uncharacterized protein</fullName>
    </submittedName>
</protein>